<name>A0A0C3PWA8_9AGAM</name>
<dbReference type="EMBL" id="KN823230">
    <property type="protein sequence ID" value="KIO19280.1"/>
    <property type="molecule type" value="Genomic_DNA"/>
</dbReference>
<feature type="region of interest" description="Disordered" evidence="1">
    <location>
        <begin position="229"/>
        <end position="256"/>
    </location>
</feature>
<accession>A0A0C3PWA8</accession>
<dbReference type="AlphaFoldDB" id="A0A0C3PWA8"/>
<protein>
    <submittedName>
        <fullName evidence="2">Uncharacterized protein</fullName>
    </submittedName>
</protein>
<gene>
    <name evidence="2" type="ORF">M407DRAFT_223237</name>
</gene>
<evidence type="ECO:0000256" key="1">
    <source>
        <dbReference type="SAM" id="MobiDB-lite"/>
    </source>
</evidence>
<feature type="region of interest" description="Disordered" evidence="1">
    <location>
        <begin position="181"/>
        <end position="213"/>
    </location>
</feature>
<reference evidence="3" key="2">
    <citation type="submission" date="2015-01" db="EMBL/GenBank/DDBJ databases">
        <title>Evolutionary Origins and Diversification of the Mycorrhizal Mutualists.</title>
        <authorList>
            <consortium name="DOE Joint Genome Institute"/>
            <consortium name="Mycorrhizal Genomics Consortium"/>
            <person name="Kohler A."/>
            <person name="Kuo A."/>
            <person name="Nagy L.G."/>
            <person name="Floudas D."/>
            <person name="Copeland A."/>
            <person name="Barry K.W."/>
            <person name="Cichocki N."/>
            <person name="Veneault-Fourrey C."/>
            <person name="LaButti K."/>
            <person name="Lindquist E.A."/>
            <person name="Lipzen A."/>
            <person name="Lundell T."/>
            <person name="Morin E."/>
            <person name="Murat C."/>
            <person name="Riley R."/>
            <person name="Ohm R."/>
            <person name="Sun H."/>
            <person name="Tunlid A."/>
            <person name="Henrissat B."/>
            <person name="Grigoriev I.V."/>
            <person name="Hibbett D.S."/>
            <person name="Martin F."/>
        </authorList>
    </citation>
    <scope>NUCLEOTIDE SEQUENCE [LARGE SCALE GENOMIC DNA]</scope>
    <source>
        <strain evidence="3">MUT 4182</strain>
    </source>
</reference>
<organism evidence="2 3">
    <name type="scientific">Tulasnella calospora MUT 4182</name>
    <dbReference type="NCBI Taxonomy" id="1051891"/>
    <lineage>
        <taxon>Eukaryota</taxon>
        <taxon>Fungi</taxon>
        <taxon>Dikarya</taxon>
        <taxon>Basidiomycota</taxon>
        <taxon>Agaricomycotina</taxon>
        <taxon>Agaricomycetes</taxon>
        <taxon>Cantharellales</taxon>
        <taxon>Tulasnellaceae</taxon>
        <taxon>Tulasnella</taxon>
    </lineage>
</organism>
<keyword evidence="3" id="KW-1185">Reference proteome</keyword>
<reference evidence="2 3" key="1">
    <citation type="submission" date="2014-04" db="EMBL/GenBank/DDBJ databases">
        <authorList>
            <consortium name="DOE Joint Genome Institute"/>
            <person name="Kuo A."/>
            <person name="Girlanda M."/>
            <person name="Perotto S."/>
            <person name="Kohler A."/>
            <person name="Nagy L.G."/>
            <person name="Floudas D."/>
            <person name="Copeland A."/>
            <person name="Barry K.W."/>
            <person name="Cichocki N."/>
            <person name="Veneault-Fourrey C."/>
            <person name="LaButti K."/>
            <person name="Lindquist E.A."/>
            <person name="Lipzen A."/>
            <person name="Lundell T."/>
            <person name="Morin E."/>
            <person name="Murat C."/>
            <person name="Sun H."/>
            <person name="Tunlid A."/>
            <person name="Henrissat B."/>
            <person name="Grigoriev I.V."/>
            <person name="Hibbett D.S."/>
            <person name="Martin F."/>
            <person name="Nordberg H.P."/>
            <person name="Cantor M.N."/>
            <person name="Hua S.X."/>
        </authorList>
    </citation>
    <scope>NUCLEOTIDE SEQUENCE [LARGE SCALE GENOMIC DNA]</scope>
    <source>
        <strain evidence="2 3">MUT 4182</strain>
    </source>
</reference>
<feature type="compositionally biased region" description="Polar residues" evidence="1">
    <location>
        <begin position="229"/>
        <end position="241"/>
    </location>
</feature>
<proteinExistence type="predicted"/>
<evidence type="ECO:0000313" key="2">
    <source>
        <dbReference type="EMBL" id="KIO19280.1"/>
    </source>
</evidence>
<dbReference type="HOGENOM" id="CLU_783454_0_0_1"/>
<feature type="compositionally biased region" description="Low complexity" evidence="1">
    <location>
        <begin position="202"/>
        <end position="211"/>
    </location>
</feature>
<sequence>MSLIVQPGLSVLIEDVTDLDPNINLLPGADIYYSAYPAADGKVGIYTKWSGEGGAEQAITGIRQGVAPRSTTWSKAVDLLKSRYCQLNPPGAGITSVLIVRDSDNDGGRNSPTATAGTTNGINTDAGAFGGVMELLNSLPTHVLEAACKRHPVGQVATSTLGRTATTMSASTRSQVFVGPVSEIRPPNNAGITTWTEPVKPTAQSSATTSAKAPELCTPMKQRLLSATPITNSYTNHSTSPRLPEPPRTTHVTTSPSVQTLAQVDNPAARAPVSTGRGCIDSPLRAVGAAYFTVPKECYVMGHWTRTVLEFMRCDKEVILIIEERLCSFAFEEDDVELQALFAEDLTVELHGVLPQNIRRRIRE</sequence>
<evidence type="ECO:0000313" key="3">
    <source>
        <dbReference type="Proteomes" id="UP000054248"/>
    </source>
</evidence>
<dbReference type="Proteomes" id="UP000054248">
    <property type="component" value="Unassembled WGS sequence"/>
</dbReference>